<dbReference type="Pfam" id="PF01968">
    <property type="entry name" value="Hydantoinase_A"/>
    <property type="match status" value="1"/>
</dbReference>
<dbReference type="EMBL" id="UINC01000961">
    <property type="protein sequence ID" value="SUZ65492.1"/>
    <property type="molecule type" value="Genomic_DNA"/>
</dbReference>
<dbReference type="Pfam" id="PF05378">
    <property type="entry name" value="Hydant_A_N"/>
    <property type="match status" value="1"/>
</dbReference>
<dbReference type="InterPro" id="IPR008040">
    <property type="entry name" value="Hydant_A_N"/>
</dbReference>
<evidence type="ECO:0000259" key="2">
    <source>
        <dbReference type="Pfam" id="PF05378"/>
    </source>
</evidence>
<dbReference type="GO" id="GO:0005829">
    <property type="term" value="C:cytosol"/>
    <property type="evidence" value="ECO:0007669"/>
    <property type="project" value="TreeGrafter"/>
</dbReference>
<dbReference type="InterPro" id="IPR045079">
    <property type="entry name" value="Oxoprolinase-like"/>
</dbReference>
<feature type="domain" description="Hydantoinase A/oxoprolinase" evidence="1">
    <location>
        <begin position="205"/>
        <end position="483"/>
    </location>
</feature>
<gene>
    <name evidence="3" type="ORF">METZ01_LOCUS18346</name>
</gene>
<protein>
    <recommendedName>
        <fullName evidence="4">Hydantoinase A/oxoprolinase domain-containing protein</fullName>
    </recommendedName>
</protein>
<accession>A0A381PER7</accession>
<feature type="domain" description="Hydantoinase/oxoprolinase N-terminal" evidence="2">
    <location>
        <begin position="7"/>
        <end position="184"/>
    </location>
</feature>
<sequence length="666" mass="71373">MNRQLILGVDAGGTFTDFVCVEIGRGNSLNIHKVLSTPTAPEQAIMNGLREMGLTAFAEQGSLNIIHGSTVATNATLEGKLARTVFITNRGFGDMLKLARQTRPKLYALEFPPKDPPVPPELCFETGGRLAADGAVIEPLTEEDLEALALKILGANPEAVAINLLFSFLDDGFERAIEERIRKTIAPVFVSRSSEVLPVYKEYERGVATWLNAALGPVVSGYLKRLQAELGDCPLQIMQSSGETIAAEKAQEATVNLLLSGPAGGLTAIQFLGKQIGVEKIISFDMGGTSTDVALLDREINMTTEGVIGCYPIGVPMVDMHTIGAGGGSIAFVDSGGMLQVGPRSAGADPGPACYGKGGKDATVTDANLVLGRLIHDVAFADNMKLDKQLAVSAIEKLANQIGLPIGETALGVVRIATEHMAGAIRLISVNRGYDPKEFLLASFGGAGGLHVCSVAEAMQMSRAIVPAYSGVFSALGMLVADQGRQFTRTVSAALKKLQPENLEKQFEKLARHGKEQLVGENLLVENLVVKRSVDMRYIGQSYTLNVPWDDLQNTEEAFKSLHQTRYGYALQVDTEIVNLRVKVVHHGPQVTFPEIAAESDSYGEKSTESYGENELFRVLARNEISANQKIQGPAIITEYSSTTFVEAGWAACSDGYGNLLLSKLN</sequence>
<dbReference type="InterPro" id="IPR002821">
    <property type="entry name" value="Hydantoinase_A"/>
</dbReference>
<reference evidence="3" key="1">
    <citation type="submission" date="2018-05" db="EMBL/GenBank/DDBJ databases">
        <authorList>
            <person name="Lanie J.A."/>
            <person name="Ng W.-L."/>
            <person name="Kazmierczak K.M."/>
            <person name="Andrzejewski T.M."/>
            <person name="Davidsen T.M."/>
            <person name="Wayne K.J."/>
            <person name="Tettelin H."/>
            <person name="Glass J.I."/>
            <person name="Rusch D."/>
            <person name="Podicherti R."/>
            <person name="Tsui H.-C.T."/>
            <person name="Winkler M.E."/>
        </authorList>
    </citation>
    <scope>NUCLEOTIDE SEQUENCE</scope>
</reference>
<evidence type="ECO:0000313" key="3">
    <source>
        <dbReference type="EMBL" id="SUZ65492.1"/>
    </source>
</evidence>
<dbReference type="GO" id="GO:0017168">
    <property type="term" value="F:5-oxoprolinase (ATP-hydrolyzing) activity"/>
    <property type="evidence" value="ECO:0007669"/>
    <property type="project" value="TreeGrafter"/>
</dbReference>
<dbReference type="PANTHER" id="PTHR11365:SF23">
    <property type="entry name" value="HYPOTHETICAL 5-OXOPROLINASE (EUROFUNG)-RELATED"/>
    <property type="match status" value="1"/>
</dbReference>
<dbReference type="GO" id="GO:0006749">
    <property type="term" value="P:glutathione metabolic process"/>
    <property type="evidence" value="ECO:0007669"/>
    <property type="project" value="TreeGrafter"/>
</dbReference>
<organism evidence="3">
    <name type="scientific">marine metagenome</name>
    <dbReference type="NCBI Taxonomy" id="408172"/>
    <lineage>
        <taxon>unclassified sequences</taxon>
        <taxon>metagenomes</taxon>
        <taxon>ecological metagenomes</taxon>
    </lineage>
</organism>
<dbReference type="AlphaFoldDB" id="A0A381PER7"/>
<evidence type="ECO:0008006" key="4">
    <source>
        <dbReference type="Google" id="ProtNLM"/>
    </source>
</evidence>
<proteinExistence type="predicted"/>
<dbReference type="PANTHER" id="PTHR11365">
    <property type="entry name" value="5-OXOPROLINASE RELATED"/>
    <property type="match status" value="1"/>
</dbReference>
<name>A0A381PER7_9ZZZZ</name>
<evidence type="ECO:0000259" key="1">
    <source>
        <dbReference type="Pfam" id="PF01968"/>
    </source>
</evidence>